<feature type="compositionally biased region" description="Polar residues" evidence="1">
    <location>
        <begin position="1"/>
        <end position="14"/>
    </location>
</feature>
<protein>
    <submittedName>
        <fullName evidence="2">Uncharacterized protein</fullName>
    </submittedName>
</protein>
<evidence type="ECO:0000256" key="1">
    <source>
        <dbReference type="SAM" id="MobiDB-lite"/>
    </source>
</evidence>
<sequence>MNSYSKRLTQFSSQTPGPPRFTPTPRFGSSASKPTQSTGADAIEDDDDTSTSWGLEEAQLEIDADADADEDEDEDEDQEEGSEEGIRGRAKGKSIADVIDAEADWFARPARRVAQWMHSDALESEAGEWEMGRETKRRKTRMGSRSPR</sequence>
<evidence type="ECO:0000313" key="3">
    <source>
        <dbReference type="Proteomes" id="UP000053831"/>
    </source>
</evidence>
<feature type="compositionally biased region" description="Acidic residues" evidence="1">
    <location>
        <begin position="58"/>
        <end position="83"/>
    </location>
</feature>
<dbReference type="AlphaFoldDB" id="A0A0M8N5D1"/>
<evidence type="ECO:0000313" key="2">
    <source>
        <dbReference type="EMBL" id="KOS20221.1"/>
    </source>
</evidence>
<dbReference type="EMBL" id="LGSR01000018">
    <property type="protein sequence ID" value="KOS20221.1"/>
    <property type="molecule type" value="Genomic_DNA"/>
</dbReference>
<feature type="compositionally biased region" description="Polar residues" evidence="1">
    <location>
        <begin position="29"/>
        <end position="39"/>
    </location>
</feature>
<name>A0A0M8N5D1_ESCWE</name>
<organism evidence="2 3">
    <name type="scientific">Escovopsis weberi</name>
    <dbReference type="NCBI Taxonomy" id="150374"/>
    <lineage>
        <taxon>Eukaryota</taxon>
        <taxon>Fungi</taxon>
        <taxon>Dikarya</taxon>
        <taxon>Ascomycota</taxon>
        <taxon>Pezizomycotina</taxon>
        <taxon>Sordariomycetes</taxon>
        <taxon>Hypocreomycetidae</taxon>
        <taxon>Hypocreales</taxon>
        <taxon>Hypocreaceae</taxon>
        <taxon>Escovopsis</taxon>
    </lineage>
</organism>
<feature type="region of interest" description="Disordered" evidence="1">
    <location>
        <begin position="1"/>
        <end position="95"/>
    </location>
</feature>
<feature type="compositionally biased region" description="Basic residues" evidence="1">
    <location>
        <begin position="135"/>
        <end position="148"/>
    </location>
</feature>
<feature type="region of interest" description="Disordered" evidence="1">
    <location>
        <begin position="123"/>
        <end position="148"/>
    </location>
</feature>
<comment type="caution">
    <text evidence="2">The sequence shown here is derived from an EMBL/GenBank/DDBJ whole genome shotgun (WGS) entry which is preliminary data.</text>
</comment>
<gene>
    <name evidence="2" type="ORF">ESCO_006147</name>
</gene>
<proteinExistence type="predicted"/>
<dbReference type="Proteomes" id="UP000053831">
    <property type="component" value="Unassembled WGS sequence"/>
</dbReference>
<keyword evidence="3" id="KW-1185">Reference proteome</keyword>
<reference evidence="2 3" key="1">
    <citation type="submission" date="2015-07" db="EMBL/GenBank/DDBJ databases">
        <title>The genome of the fungus Escovopsis weberi, a specialized disease agent of ant agriculture.</title>
        <authorList>
            <person name="de Man T.J."/>
            <person name="Stajich J.E."/>
            <person name="Kubicek C.P."/>
            <person name="Chenthamara K."/>
            <person name="Atanasova L."/>
            <person name="Druzhinina I.S."/>
            <person name="Birnbaum S."/>
            <person name="Barribeau S.M."/>
            <person name="Teiling C."/>
            <person name="Suen G."/>
            <person name="Currie C."/>
            <person name="Gerardo N.M."/>
        </authorList>
    </citation>
    <scope>NUCLEOTIDE SEQUENCE [LARGE SCALE GENOMIC DNA]</scope>
</reference>
<accession>A0A0M8N5D1</accession>